<dbReference type="PANTHER" id="PTHR43135:SF4">
    <property type="entry name" value="AMIDOHYDROLASE-RELATED DOMAIN-CONTAINING PROTEIN"/>
    <property type="match status" value="1"/>
</dbReference>
<name>A0ABP8YDP4_9ACTN</name>
<feature type="domain" description="Amidohydrolase-related" evidence="1">
    <location>
        <begin position="49"/>
        <end position="364"/>
    </location>
</feature>
<gene>
    <name evidence="2" type="ORF">GCM10023350_05170</name>
</gene>
<proteinExistence type="predicted"/>
<dbReference type="Gene3D" id="3.20.20.140">
    <property type="entry name" value="Metal-dependent hydrolases"/>
    <property type="match status" value="1"/>
</dbReference>
<dbReference type="InterPro" id="IPR011059">
    <property type="entry name" value="Metal-dep_hydrolase_composite"/>
</dbReference>
<dbReference type="EMBL" id="BAABKN010000005">
    <property type="protein sequence ID" value="GAA4725527.1"/>
    <property type="molecule type" value="Genomic_DNA"/>
</dbReference>
<dbReference type="InterPro" id="IPR006680">
    <property type="entry name" value="Amidohydro-rel"/>
</dbReference>
<dbReference type="PANTHER" id="PTHR43135">
    <property type="entry name" value="ALPHA-D-RIBOSE 1-METHYLPHOSPHONATE 5-TRIPHOSPHATE DIPHOSPHATASE"/>
    <property type="match status" value="1"/>
</dbReference>
<dbReference type="Gene3D" id="2.30.40.10">
    <property type="entry name" value="Urease, subunit C, domain 1"/>
    <property type="match status" value="1"/>
</dbReference>
<dbReference type="SUPFAM" id="SSF51556">
    <property type="entry name" value="Metallo-dependent hydrolases"/>
    <property type="match status" value="1"/>
</dbReference>
<comment type="caution">
    <text evidence="2">The sequence shown here is derived from an EMBL/GenBank/DDBJ whole genome shotgun (WGS) entry which is preliminary data.</text>
</comment>
<organism evidence="2 3">
    <name type="scientific">Nocardioides endophyticus</name>
    <dbReference type="NCBI Taxonomy" id="1353775"/>
    <lineage>
        <taxon>Bacteria</taxon>
        <taxon>Bacillati</taxon>
        <taxon>Actinomycetota</taxon>
        <taxon>Actinomycetes</taxon>
        <taxon>Propionibacteriales</taxon>
        <taxon>Nocardioidaceae</taxon>
        <taxon>Nocardioides</taxon>
    </lineage>
</organism>
<dbReference type="InterPro" id="IPR051781">
    <property type="entry name" value="Metallo-dep_Hydrolase"/>
</dbReference>
<evidence type="ECO:0000259" key="1">
    <source>
        <dbReference type="Pfam" id="PF01979"/>
    </source>
</evidence>
<dbReference type="Proteomes" id="UP001499882">
    <property type="component" value="Unassembled WGS sequence"/>
</dbReference>
<reference evidence="3" key="1">
    <citation type="journal article" date="2019" name="Int. J. Syst. Evol. Microbiol.">
        <title>The Global Catalogue of Microorganisms (GCM) 10K type strain sequencing project: providing services to taxonomists for standard genome sequencing and annotation.</title>
        <authorList>
            <consortium name="The Broad Institute Genomics Platform"/>
            <consortium name="The Broad Institute Genome Sequencing Center for Infectious Disease"/>
            <person name="Wu L."/>
            <person name="Ma J."/>
        </authorList>
    </citation>
    <scope>NUCLEOTIDE SEQUENCE [LARGE SCALE GENOMIC DNA]</scope>
    <source>
        <strain evidence="3">JCM 18532</strain>
    </source>
</reference>
<dbReference type="InterPro" id="IPR032466">
    <property type="entry name" value="Metal_Hydrolase"/>
</dbReference>
<sequence>MRDSVRGMSAALKFSGPVLPDGEAREVYVVDGVVTYEPVAGAERAVDGWIVPGLVDAHCHLGLGEAGGVSDEETEQQAIEDRDGGTLLIRDCGSPVDTRWVQERDDLPRLIRAGRHIARTKRYLRNYAHEVEPDGLVATVAQEAQRGDGWVKLVGDWISRDDGDLTPSFPADDFAAAVEAAHQQGAKVTAHCFGRDVLTGLLAAGIDCIEHGTGLAEEHLALMAERQVALVPTVMQTEKFPEYAWSGRSRFPAYSRTMTDLFVHRRETLMSAYDAGVPLYAGSDNGGVSRHGNLAGEVIGLAAMGLPREYALGAASWRAREWLGWNAGLTEGAPADFVVYDTDPLTDLSVLLRPACVVLRGRVVA</sequence>
<keyword evidence="3" id="KW-1185">Reference proteome</keyword>
<dbReference type="Pfam" id="PF01979">
    <property type="entry name" value="Amidohydro_1"/>
    <property type="match status" value="1"/>
</dbReference>
<accession>A0ABP8YDP4</accession>
<evidence type="ECO:0000313" key="2">
    <source>
        <dbReference type="EMBL" id="GAA4725527.1"/>
    </source>
</evidence>
<protein>
    <submittedName>
        <fullName evidence="2">Amidohydrolase family protein</fullName>
    </submittedName>
</protein>
<evidence type="ECO:0000313" key="3">
    <source>
        <dbReference type="Proteomes" id="UP001499882"/>
    </source>
</evidence>